<sequence>MEVVRIDFVGVSGAERRPPRCGLALYCQVYQHGTGKDDSPTREAGEGGQVARAQRGMLEKLIEMTETGIRNAVSASEPGTRQTTFRENPCENRLVPSASRAGGARRAPSRAGVGLRTARVGLRAAVTRCDGTGRYGDAAKVTLEIRSEESFVRLTVPRMHTEASDAVTSPVTAPVPR</sequence>
<dbReference type="AlphaFoldDB" id="A0A4C1WF10"/>
<comment type="caution">
    <text evidence="1">The sequence shown here is derived from an EMBL/GenBank/DDBJ whole genome shotgun (WGS) entry which is preliminary data.</text>
</comment>
<reference evidence="1 2" key="1">
    <citation type="journal article" date="2019" name="Commun. Biol.">
        <title>The bagworm genome reveals a unique fibroin gene that provides high tensile strength.</title>
        <authorList>
            <person name="Kono N."/>
            <person name="Nakamura H."/>
            <person name="Ohtoshi R."/>
            <person name="Tomita M."/>
            <person name="Numata K."/>
            <person name="Arakawa K."/>
        </authorList>
    </citation>
    <scope>NUCLEOTIDE SEQUENCE [LARGE SCALE GENOMIC DNA]</scope>
</reference>
<organism evidence="1 2">
    <name type="scientific">Eumeta variegata</name>
    <name type="common">Bagworm moth</name>
    <name type="synonym">Eumeta japonica</name>
    <dbReference type="NCBI Taxonomy" id="151549"/>
    <lineage>
        <taxon>Eukaryota</taxon>
        <taxon>Metazoa</taxon>
        <taxon>Ecdysozoa</taxon>
        <taxon>Arthropoda</taxon>
        <taxon>Hexapoda</taxon>
        <taxon>Insecta</taxon>
        <taxon>Pterygota</taxon>
        <taxon>Neoptera</taxon>
        <taxon>Endopterygota</taxon>
        <taxon>Lepidoptera</taxon>
        <taxon>Glossata</taxon>
        <taxon>Ditrysia</taxon>
        <taxon>Tineoidea</taxon>
        <taxon>Psychidae</taxon>
        <taxon>Oiketicinae</taxon>
        <taxon>Eumeta</taxon>
    </lineage>
</organism>
<keyword evidence="2" id="KW-1185">Reference proteome</keyword>
<evidence type="ECO:0000313" key="1">
    <source>
        <dbReference type="EMBL" id="GBP49683.1"/>
    </source>
</evidence>
<dbReference type="EMBL" id="BGZK01000550">
    <property type="protein sequence ID" value="GBP49683.1"/>
    <property type="molecule type" value="Genomic_DNA"/>
</dbReference>
<evidence type="ECO:0000313" key="2">
    <source>
        <dbReference type="Proteomes" id="UP000299102"/>
    </source>
</evidence>
<protein>
    <submittedName>
        <fullName evidence="1">Uncharacterized protein</fullName>
    </submittedName>
</protein>
<gene>
    <name evidence="1" type="ORF">EVAR_33317_1</name>
</gene>
<dbReference type="Proteomes" id="UP000299102">
    <property type="component" value="Unassembled WGS sequence"/>
</dbReference>
<name>A0A4C1WF10_EUMVA</name>
<proteinExistence type="predicted"/>
<accession>A0A4C1WF10</accession>